<dbReference type="eggNOG" id="COG3210">
    <property type="taxonomic scope" value="Bacteria"/>
</dbReference>
<comment type="caution">
    <text evidence="1">The sequence shown here is derived from an EMBL/GenBank/DDBJ whole genome shotgun (WGS) entry which is preliminary data.</text>
</comment>
<reference evidence="1 2" key="1">
    <citation type="submission" date="2009-10" db="EMBL/GenBank/DDBJ databases">
        <authorList>
            <person name="Harkins D.M."/>
            <person name="Madupu R."/>
            <person name="Durkin A.S."/>
            <person name="Torralba M."/>
            <person name="Methe B."/>
            <person name="Sutton G.G."/>
            <person name="Strausberg R.L."/>
            <person name="Nelson K.E."/>
        </authorList>
    </citation>
    <scope>NUCLEOTIDE SEQUENCE [LARGE SCALE GENOMIC DNA]</scope>
    <source>
        <strain evidence="1 2">F0264</strain>
    </source>
</reference>
<protein>
    <submittedName>
        <fullName evidence="1">Uncharacterized protein</fullName>
    </submittedName>
</protein>
<keyword evidence="2" id="KW-1185">Reference proteome</keyword>
<evidence type="ECO:0000313" key="1">
    <source>
        <dbReference type="EMBL" id="EEY36034.1"/>
    </source>
</evidence>
<name>D0GIP8_9FUSO</name>
<dbReference type="AlphaFoldDB" id="D0GIP8"/>
<feature type="non-terminal residue" evidence="1">
    <location>
        <position position="398"/>
    </location>
</feature>
<evidence type="ECO:0000313" key="2">
    <source>
        <dbReference type="Proteomes" id="UP000004226"/>
    </source>
</evidence>
<proteinExistence type="predicted"/>
<gene>
    <name evidence="1" type="ORF">HMPREF0554_2212</name>
</gene>
<dbReference type="RefSeq" id="WP_006806353.1">
    <property type="nucleotide sequence ID" value="NZ_ADAD01000022.1"/>
</dbReference>
<dbReference type="Proteomes" id="UP000004226">
    <property type="component" value="Unassembled WGS sequence"/>
</dbReference>
<dbReference type="EMBL" id="ADAD01000022">
    <property type="protein sequence ID" value="EEY36034.1"/>
    <property type="molecule type" value="Genomic_DNA"/>
</dbReference>
<sequence length="398" mass="44464">MIFQTSEVFLRVEKFELEVLSTFSKVEIFRYVKEVPNRVDETYGVGVEGHKREKVTRATIENGVINSGRAIEVGVNRDITRAEEMLKDVNVQKTEFIFKSEPNSWGDFNKIMSSNAGIIGNFLDDMNEHTGNKVRTNYEDKFRTKTNEIISKVEKPLDKVNRFISILPTSGTHGGILEQIVRTVRYDKTPIVKIGIEKNKEDGTVMVGMEEIRKISDYKSKDGKPVKVNTNGIIELKENAVRNTIFKNMTKEDMDRYNRGERVEMLMVYNPTRGAVADIIESALGKMFDGSWSSLGLSIGVNRGAAVAYASRDKNQSYDFSFYSQGNIIGLGAFNILKNNGIKLGNGAENFNVRMYGTPIAIKSYQNFEGVLGINVLGAAVNEPDFVGSNGKWAGLIG</sequence>
<organism evidence="1 2">
    <name type="scientific">Pseudoleptotrichia goodfellowii F0264</name>
    <dbReference type="NCBI Taxonomy" id="596323"/>
    <lineage>
        <taxon>Bacteria</taxon>
        <taxon>Fusobacteriati</taxon>
        <taxon>Fusobacteriota</taxon>
        <taxon>Fusobacteriia</taxon>
        <taxon>Fusobacteriales</taxon>
        <taxon>Leptotrichiaceae</taxon>
        <taxon>Pseudoleptotrichia</taxon>
    </lineage>
</organism>
<accession>D0GIP8</accession>